<dbReference type="GO" id="GO:0005634">
    <property type="term" value="C:nucleus"/>
    <property type="evidence" value="ECO:0007669"/>
    <property type="project" value="UniProtKB-SubCell"/>
</dbReference>
<dbReference type="PANTHER" id="PTHR28491:SF1">
    <property type="entry name" value="UPF0688 PROTEIN C1ORF174"/>
    <property type="match status" value="1"/>
</dbReference>
<dbReference type="Ensembl" id="ENSACCT00020004134.1">
    <property type="protein sequence ID" value="ENSACCP00020003973.1"/>
    <property type="gene ID" value="ENSACCG00020002720.1"/>
</dbReference>
<name>A0A663DVL0_AQUCH</name>
<feature type="compositionally biased region" description="Basic and acidic residues" evidence="4">
    <location>
        <begin position="151"/>
        <end position="170"/>
    </location>
</feature>
<feature type="compositionally biased region" description="Basic and acidic residues" evidence="4">
    <location>
        <begin position="131"/>
        <end position="141"/>
    </location>
</feature>
<protein>
    <submittedName>
        <fullName evidence="5">Chromosome 1 open reading frame 174</fullName>
    </submittedName>
</protein>
<dbReference type="PANTHER" id="PTHR28491">
    <property type="entry name" value="UPF0688 PROTEIN C1ORF174"/>
    <property type="match status" value="1"/>
</dbReference>
<dbReference type="AlphaFoldDB" id="A0A663DVL0"/>
<evidence type="ECO:0000256" key="2">
    <source>
        <dbReference type="ARBA" id="ARBA00006634"/>
    </source>
</evidence>
<dbReference type="GeneID" id="115342981"/>
<dbReference type="InterPro" id="IPR031530">
    <property type="entry name" value="UPF0688"/>
</dbReference>
<dbReference type="FunCoup" id="A0A663DVL0">
    <property type="interactions" value="313"/>
</dbReference>
<feature type="region of interest" description="Disordered" evidence="4">
    <location>
        <begin position="1"/>
        <end position="103"/>
    </location>
</feature>
<feature type="compositionally biased region" description="Low complexity" evidence="4">
    <location>
        <begin position="54"/>
        <end position="73"/>
    </location>
</feature>
<reference evidence="5" key="1">
    <citation type="submission" date="2025-08" db="UniProtKB">
        <authorList>
            <consortium name="Ensembl"/>
        </authorList>
    </citation>
    <scope>IDENTIFICATION</scope>
</reference>
<evidence type="ECO:0000313" key="6">
    <source>
        <dbReference type="Proteomes" id="UP000472275"/>
    </source>
</evidence>
<dbReference type="Pfam" id="PF15772">
    <property type="entry name" value="UPF0688"/>
    <property type="match status" value="1"/>
</dbReference>
<feature type="compositionally biased region" description="Basic and acidic residues" evidence="4">
    <location>
        <begin position="186"/>
        <end position="198"/>
    </location>
</feature>
<evidence type="ECO:0000256" key="1">
    <source>
        <dbReference type="ARBA" id="ARBA00004123"/>
    </source>
</evidence>
<reference evidence="5" key="2">
    <citation type="submission" date="2025-09" db="UniProtKB">
        <authorList>
            <consortium name="Ensembl"/>
        </authorList>
    </citation>
    <scope>IDENTIFICATION</scope>
</reference>
<dbReference type="OrthoDB" id="8730115at2759"/>
<feature type="compositionally biased region" description="Basic residues" evidence="4">
    <location>
        <begin position="35"/>
        <end position="45"/>
    </location>
</feature>
<dbReference type="InParanoid" id="A0A663DVL0"/>
<proteinExistence type="inferred from homology"/>
<gene>
    <name evidence="5" type="primary">C6H1orf174</name>
</gene>
<keyword evidence="3" id="KW-0539">Nucleus</keyword>
<dbReference type="RefSeq" id="XP_029874179.1">
    <property type="nucleotide sequence ID" value="XM_030018319.2"/>
</dbReference>
<comment type="similarity">
    <text evidence="2">Belongs to the UPF0688 family.</text>
</comment>
<accession>A0A663DVL0</accession>
<sequence length="289" mass="30943">MASAGSGALPKMAAGGPAAGARGRGRSESRGPALPRRRQRRRRPPGRCAKGSVAARRPATAPAQPAGEAQPAARRQEPGGPRTPSPCSSRKAAGGQPSKRLKCEKNSLVKSDLEGLTCASGNLAALGEAPKTSDGDQRSEDPGDSNIIQQKKGESIPETDQEKQEKEHNVSLRPRAVKSSSAPSKMDSDENLHDHVCSEEESSCESVLSDGSSLEDADVPKKPIQLEGNAFLDEDSNQPMPVDRFFGDVEFIQDLPAVALPSTTMSRREFRKLHFIAKEDEEEEEEDVV</sequence>
<evidence type="ECO:0000256" key="3">
    <source>
        <dbReference type="ARBA" id="ARBA00023242"/>
    </source>
</evidence>
<comment type="subcellular location">
    <subcellularLocation>
        <location evidence="1">Nucleus</location>
    </subcellularLocation>
</comment>
<feature type="region of interest" description="Disordered" evidence="4">
    <location>
        <begin position="126"/>
        <end position="221"/>
    </location>
</feature>
<evidence type="ECO:0000313" key="5">
    <source>
        <dbReference type="Ensembl" id="ENSACCP00020003973.1"/>
    </source>
</evidence>
<evidence type="ECO:0000256" key="4">
    <source>
        <dbReference type="SAM" id="MobiDB-lite"/>
    </source>
</evidence>
<dbReference type="GeneTree" id="ENSGT00390000016496"/>
<keyword evidence="6" id="KW-1185">Reference proteome</keyword>
<dbReference type="Proteomes" id="UP000472275">
    <property type="component" value="Chromosome 6"/>
</dbReference>
<organism evidence="5 6">
    <name type="scientific">Aquila chrysaetos chrysaetos</name>
    <dbReference type="NCBI Taxonomy" id="223781"/>
    <lineage>
        <taxon>Eukaryota</taxon>
        <taxon>Metazoa</taxon>
        <taxon>Chordata</taxon>
        <taxon>Craniata</taxon>
        <taxon>Vertebrata</taxon>
        <taxon>Euteleostomi</taxon>
        <taxon>Archelosauria</taxon>
        <taxon>Archosauria</taxon>
        <taxon>Dinosauria</taxon>
        <taxon>Saurischia</taxon>
        <taxon>Theropoda</taxon>
        <taxon>Coelurosauria</taxon>
        <taxon>Aves</taxon>
        <taxon>Neognathae</taxon>
        <taxon>Neoaves</taxon>
        <taxon>Telluraves</taxon>
        <taxon>Accipitrimorphae</taxon>
        <taxon>Accipitriformes</taxon>
        <taxon>Accipitridae</taxon>
        <taxon>Accipitrinae</taxon>
        <taxon>Aquila</taxon>
    </lineage>
</organism>